<dbReference type="Proteomes" id="UP000323142">
    <property type="component" value="Unassembled WGS sequence"/>
</dbReference>
<reference evidence="2 3" key="1">
    <citation type="submission" date="2019-09" db="EMBL/GenBank/DDBJ databases">
        <title>Salinarimonas rosea gen. nov., sp. nov., a new member of the a-2 subgroup of the Proteobacteria.</title>
        <authorList>
            <person name="Liu J."/>
        </authorList>
    </citation>
    <scope>NUCLEOTIDE SEQUENCE [LARGE SCALE GENOMIC DNA]</scope>
    <source>
        <strain evidence="2 3">BN140002</strain>
    </source>
</reference>
<evidence type="ECO:0000256" key="1">
    <source>
        <dbReference type="SAM" id="MobiDB-lite"/>
    </source>
</evidence>
<feature type="region of interest" description="Disordered" evidence="1">
    <location>
        <begin position="46"/>
        <end position="76"/>
    </location>
</feature>
<dbReference type="AlphaFoldDB" id="A0A5B2VB17"/>
<reference evidence="2 3" key="2">
    <citation type="submission" date="2019-09" db="EMBL/GenBank/DDBJ databases">
        <authorList>
            <person name="Jin C."/>
        </authorList>
    </citation>
    <scope>NUCLEOTIDE SEQUENCE [LARGE SCALE GENOMIC DNA]</scope>
    <source>
        <strain evidence="2 3">BN140002</strain>
    </source>
</reference>
<organism evidence="2 3">
    <name type="scientific">Salinarimonas soli</name>
    <dbReference type="NCBI Taxonomy" id="1638099"/>
    <lineage>
        <taxon>Bacteria</taxon>
        <taxon>Pseudomonadati</taxon>
        <taxon>Pseudomonadota</taxon>
        <taxon>Alphaproteobacteria</taxon>
        <taxon>Hyphomicrobiales</taxon>
        <taxon>Salinarimonadaceae</taxon>
        <taxon>Salinarimonas</taxon>
    </lineage>
</organism>
<name>A0A5B2VB17_9HYPH</name>
<dbReference type="EMBL" id="VUOA01000034">
    <property type="protein sequence ID" value="KAA2235592.1"/>
    <property type="molecule type" value="Genomic_DNA"/>
</dbReference>
<keyword evidence="3" id="KW-1185">Reference proteome</keyword>
<accession>A0A5B2VB17</accession>
<protein>
    <submittedName>
        <fullName evidence="2">Uncharacterized protein</fullName>
    </submittedName>
</protein>
<comment type="caution">
    <text evidence="2">The sequence shown here is derived from an EMBL/GenBank/DDBJ whole genome shotgun (WGS) entry which is preliminary data.</text>
</comment>
<proteinExistence type="predicted"/>
<sequence length="76" mass="7930">MLTPEQACSGCGCRGGPGYRGPSGRCVGWADIGRTCGTPPTTRCRAEGPNAGASEAAEHGVRALNARRPREQRQAF</sequence>
<evidence type="ECO:0000313" key="3">
    <source>
        <dbReference type="Proteomes" id="UP000323142"/>
    </source>
</evidence>
<evidence type="ECO:0000313" key="2">
    <source>
        <dbReference type="EMBL" id="KAA2235592.1"/>
    </source>
</evidence>
<gene>
    <name evidence="2" type="ORF">F0L46_19010</name>
</gene>